<dbReference type="InterPro" id="IPR012675">
    <property type="entry name" value="Beta-grasp_dom_sf"/>
</dbReference>
<dbReference type="SUPFAM" id="SSF54285">
    <property type="entry name" value="MoaD/ThiS"/>
    <property type="match status" value="1"/>
</dbReference>
<dbReference type="EMBL" id="BMKA01000005">
    <property type="protein sequence ID" value="GGA27899.1"/>
    <property type="molecule type" value="Genomic_DNA"/>
</dbReference>
<keyword evidence="2" id="KW-1185">Reference proteome</keyword>
<reference evidence="1" key="2">
    <citation type="submission" date="2020-09" db="EMBL/GenBank/DDBJ databases">
        <authorList>
            <person name="Sun Q."/>
            <person name="Zhou Y."/>
        </authorList>
    </citation>
    <scope>NUCLEOTIDE SEQUENCE</scope>
    <source>
        <strain evidence="1">CGMCC 1.15880</strain>
    </source>
</reference>
<protein>
    <recommendedName>
        <fullName evidence="3">MoaD/ThiS family protein</fullName>
    </recommendedName>
</protein>
<dbReference type="CDD" id="cd17040">
    <property type="entry name" value="Ubl_MoaD_like"/>
    <property type="match status" value="1"/>
</dbReference>
<organism evidence="1 2">
    <name type="scientific">Neptunicoccus cionae</name>
    <dbReference type="NCBI Taxonomy" id="2035344"/>
    <lineage>
        <taxon>Bacteria</taxon>
        <taxon>Pseudomonadati</taxon>
        <taxon>Pseudomonadota</taxon>
        <taxon>Alphaproteobacteria</taxon>
        <taxon>Rhodobacterales</taxon>
        <taxon>Paracoccaceae</taxon>
        <taxon>Neptunicoccus</taxon>
    </lineage>
</organism>
<dbReference type="RefSeq" id="WP_188677459.1">
    <property type="nucleotide sequence ID" value="NZ_BMKA01000005.1"/>
</dbReference>
<evidence type="ECO:0000313" key="2">
    <source>
        <dbReference type="Proteomes" id="UP000628017"/>
    </source>
</evidence>
<dbReference type="Gene3D" id="3.10.20.30">
    <property type="match status" value="1"/>
</dbReference>
<dbReference type="AlphaFoldDB" id="A0A916R214"/>
<gene>
    <name evidence="1" type="ORF">GCM10011498_31190</name>
</gene>
<dbReference type="Proteomes" id="UP000628017">
    <property type="component" value="Unassembled WGS sequence"/>
</dbReference>
<evidence type="ECO:0008006" key="3">
    <source>
        <dbReference type="Google" id="ProtNLM"/>
    </source>
</evidence>
<dbReference type="InterPro" id="IPR016155">
    <property type="entry name" value="Mopterin_synth/thiamin_S_b"/>
</dbReference>
<evidence type="ECO:0000313" key="1">
    <source>
        <dbReference type="EMBL" id="GGA27899.1"/>
    </source>
</evidence>
<comment type="caution">
    <text evidence="1">The sequence shown here is derived from an EMBL/GenBank/DDBJ whole genome shotgun (WGS) entry which is preliminary data.</text>
</comment>
<proteinExistence type="predicted"/>
<accession>A0A916R214</accession>
<reference evidence="1" key="1">
    <citation type="journal article" date="2014" name="Int. J. Syst. Evol. Microbiol.">
        <title>Complete genome sequence of Corynebacterium casei LMG S-19264T (=DSM 44701T), isolated from a smear-ripened cheese.</title>
        <authorList>
            <consortium name="US DOE Joint Genome Institute (JGI-PGF)"/>
            <person name="Walter F."/>
            <person name="Albersmeier A."/>
            <person name="Kalinowski J."/>
            <person name="Ruckert C."/>
        </authorList>
    </citation>
    <scope>NUCLEOTIDE SEQUENCE</scope>
    <source>
        <strain evidence="1">CGMCC 1.15880</strain>
    </source>
</reference>
<sequence>MVEVNLWSGLRAFAHGKDCVEVDAKNVGEVLSGLVEKYPGLEHVIEAGVSVAVDGKVIASGLTEPVKPDSEVYLMQQLKGG</sequence>
<dbReference type="Pfam" id="PF02597">
    <property type="entry name" value="ThiS"/>
    <property type="match status" value="1"/>
</dbReference>
<dbReference type="InterPro" id="IPR003749">
    <property type="entry name" value="ThiS/MoaD-like"/>
</dbReference>
<name>A0A916R214_9RHOB</name>